<dbReference type="RefSeq" id="WP_149769292.1">
    <property type="nucleotide sequence ID" value="NZ_VDFQ02000002.1"/>
</dbReference>
<dbReference type="Proteomes" id="UP000307768">
    <property type="component" value="Unassembled WGS sequence"/>
</dbReference>
<dbReference type="PANTHER" id="PTHR46796">
    <property type="entry name" value="HTH-TYPE TRANSCRIPTIONAL ACTIVATOR RHAS-RELATED"/>
    <property type="match status" value="1"/>
</dbReference>
<evidence type="ECO:0000256" key="2">
    <source>
        <dbReference type="ARBA" id="ARBA00023125"/>
    </source>
</evidence>
<dbReference type="InterPro" id="IPR050204">
    <property type="entry name" value="AraC_XylS_family_regulators"/>
</dbReference>
<evidence type="ECO:0000256" key="3">
    <source>
        <dbReference type="ARBA" id="ARBA00023163"/>
    </source>
</evidence>
<keyword evidence="3" id="KW-0804">Transcription</keyword>
<dbReference type="InterPro" id="IPR018060">
    <property type="entry name" value="HTH_AraC"/>
</dbReference>
<keyword evidence="2" id="KW-0238">DNA-binding</keyword>
<evidence type="ECO:0000256" key="1">
    <source>
        <dbReference type="ARBA" id="ARBA00023015"/>
    </source>
</evidence>
<dbReference type="SMART" id="SM00342">
    <property type="entry name" value="HTH_ARAC"/>
    <property type="match status" value="1"/>
</dbReference>
<organism evidence="5 6">
    <name type="scientific">Mumia zhuanghuii</name>
    <dbReference type="NCBI Taxonomy" id="2585211"/>
    <lineage>
        <taxon>Bacteria</taxon>
        <taxon>Bacillati</taxon>
        <taxon>Actinomycetota</taxon>
        <taxon>Actinomycetes</taxon>
        <taxon>Propionibacteriales</taxon>
        <taxon>Nocardioidaceae</taxon>
        <taxon>Mumia</taxon>
    </lineage>
</organism>
<sequence length="267" mass="29059">MGARPEAEPRGYPEAIVGRAEPIDVRRIDATSRTPGVDYLWRVRWDVTEPYEQRVVPQPRLHLAAEQGRLLVHGVTRRPFVRRLVDRGHVLGASFTPGGFHGYLRSSVGRLSDAEVPAGEVLGLDDRPYADRILAADATDDTIVAALTDYLEAVGYDPDPRAGEVAELVAAAEQDRTLVRADALAALGGISLRTLQREFATYVGIGPKWVLQRFRLLEAAAAARSGDDVDWAALAAELGFSDQAHLVRRFTEVVGTPPATYAREVGG</sequence>
<dbReference type="AlphaFoldDB" id="A0A5Q6S0B0"/>
<dbReference type="GO" id="GO:0003700">
    <property type="term" value="F:DNA-binding transcription factor activity"/>
    <property type="evidence" value="ECO:0007669"/>
    <property type="project" value="InterPro"/>
</dbReference>
<protein>
    <submittedName>
        <fullName evidence="5">AraC family transcriptional regulator</fullName>
    </submittedName>
</protein>
<dbReference type="PROSITE" id="PS01124">
    <property type="entry name" value="HTH_ARAC_FAMILY_2"/>
    <property type="match status" value="1"/>
</dbReference>
<feature type="domain" description="HTH araC/xylS-type" evidence="4">
    <location>
        <begin position="163"/>
        <end position="264"/>
    </location>
</feature>
<evidence type="ECO:0000313" key="5">
    <source>
        <dbReference type="EMBL" id="KAA1423773.1"/>
    </source>
</evidence>
<dbReference type="EMBL" id="VDFQ02000002">
    <property type="protein sequence ID" value="KAA1423773.1"/>
    <property type="molecule type" value="Genomic_DNA"/>
</dbReference>
<accession>A0A5Q6S0B0</accession>
<evidence type="ECO:0000259" key="4">
    <source>
        <dbReference type="PROSITE" id="PS01124"/>
    </source>
</evidence>
<dbReference type="SUPFAM" id="SSF46689">
    <property type="entry name" value="Homeodomain-like"/>
    <property type="match status" value="1"/>
</dbReference>
<name>A0A5Q6S0B0_9ACTN</name>
<dbReference type="Pfam" id="PF20240">
    <property type="entry name" value="DUF6597"/>
    <property type="match status" value="1"/>
</dbReference>
<evidence type="ECO:0000313" key="6">
    <source>
        <dbReference type="Proteomes" id="UP000307768"/>
    </source>
</evidence>
<reference evidence="5 6" key="1">
    <citation type="submission" date="2019-09" db="EMBL/GenBank/DDBJ databases">
        <title>Mumia zhuanghuii sp. nov. isolated from the intestinal contents of plateau pika (Ochotona curzoniae) in the Qinghai-Tibet plateau of China.</title>
        <authorList>
            <person name="Tian Z."/>
        </authorList>
    </citation>
    <scope>NUCLEOTIDE SEQUENCE [LARGE SCALE GENOMIC DNA]</scope>
    <source>
        <strain evidence="6">350</strain>
    </source>
</reference>
<dbReference type="Gene3D" id="1.10.10.60">
    <property type="entry name" value="Homeodomain-like"/>
    <property type="match status" value="1"/>
</dbReference>
<dbReference type="OrthoDB" id="2559672at2"/>
<keyword evidence="1" id="KW-0805">Transcription regulation</keyword>
<comment type="caution">
    <text evidence="5">The sequence shown here is derived from an EMBL/GenBank/DDBJ whole genome shotgun (WGS) entry which is preliminary data.</text>
</comment>
<proteinExistence type="predicted"/>
<dbReference type="InterPro" id="IPR009057">
    <property type="entry name" value="Homeodomain-like_sf"/>
</dbReference>
<dbReference type="GO" id="GO:0043565">
    <property type="term" value="F:sequence-specific DNA binding"/>
    <property type="evidence" value="ECO:0007669"/>
    <property type="project" value="InterPro"/>
</dbReference>
<dbReference type="Pfam" id="PF12833">
    <property type="entry name" value="HTH_18"/>
    <property type="match status" value="1"/>
</dbReference>
<gene>
    <name evidence="5" type="ORF">FE697_009415</name>
</gene>
<dbReference type="InterPro" id="IPR046532">
    <property type="entry name" value="DUF6597"/>
</dbReference>